<comment type="caution">
    <text evidence="3">The sequence shown here is derived from an EMBL/GenBank/DDBJ whole genome shotgun (WGS) entry which is preliminary data.</text>
</comment>
<evidence type="ECO:0000313" key="3">
    <source>
        <dbReference type="EMBL" id="MDT3767198.1"/>
    </source>
</evidence>
<evidence type="ECO:0000259" key="2">
    <source>
        <dbReference type="Pfam" id="PF02397"/>
    </source>
</evidence>
<dbReference type="PANTHER" id="PTHR30576">
    <property type="entry name" value="COLANIC BIOSYNTHESIS UDP-GLUCOSE LIPID CARRIER TRANSFERASE"/>
    <property type="match status" value="1"/>
</dbReference>
<proteinExistence type="inferred from homology"/>
<evidence type="ECO:0000313" key="4">
    <source>
        <dbReference type="Proteomes" id="UP001247542"/>
    </source>
</evidence>
<keyword evidence="4" id="KW-1185">Reference proteome</keyword>
<keyword evidence="3" id="KW-0808">Transferase</keyword>
<name>A0ABU3I9Z9_9ACTO</name>
<dbReference type="EMBL" id="JASXSX010000001">
    <property type="protein sequence ID" value="MDT3767198.1"/>
    <property type="molecule type" value="Genomic_DNA"/>
</dbReference>
<dbReference type="PANTHER" id="PTHR30576:SF20">
    <property type="entry name" value="QUINOVOSAMINEPHOSPHOTRANSFERAE-RELATED"/>
    <property type="match status" value="1"/>
</dbReference>
<evidence type="ECO:0000256" key="1">
    <source>
        <dbReference type="ARBA" id="ARBA00006464"/>
    </source>
</evidence>
<comment type="similarity">
    <text evidence="1">Belongs to the bacterial sugar transferase family.</text>
</comment>
<gene>
    <name evidence="3" type="ORF">QS713_03840</name>
</gene>
<reference evidence="3 4" key="1">
    <citation type="submission" date="2023-06" db="EMBL/GenBank/DDBJ databases">
        <title>Draft genome sequence of Gleimia hominis type strain CCUG 57540T.</title>
        <authorList>
            <person name="Salva-Serra F."/>
            <person name="Cardew S."/>
            <person name="Jensie Markopoulos S."/>
            <person name="Ohlen M."/>
            <person name="Inganas E."/>
            <person name="Svensson-Stadler L."/>
            <person name="Moore E.R.B."/>
        </authorList>
    </citation>
    <scope>NUCLEOTIDE SEQUENCE [LARGE SCALE GENOMIC DNA]</scope>
    <source>
        <strain evidence="3 4">CCUG 57540</strain>
    </source>
</reference>
<dbReference type="InterPro" id="IPR003362">
    <property type="entry name" value="Bact_transf"/>
</dbReference>
<dbReference type="Proteomes" id="UP001247542">
    <property type="component" value="Unassembled WGS sequence"/>
</dbReference>
<protein>
    <submittedName>
        <fullName evidence="3">Sugar transferase</fullName>
        <ecNumber evidence="3">2.7.8.-</ecNumber>
    </submittedName>
</protein>
<dbReference type="Pfam" id="PF02397">
    <property type="entry name" value="Bac_transf"/>
    <property type="match status" value="1"/>
</dbReference>
<dbReference type="EC" id="2.7.8.-" evidence="3"/>
<feature type="domain" description="Bacterial sugar transferase" evidence="2">
    <location>
        <begin position="2"/>
        <end position="192"/>
    </location>
</feature>
<dbReference type="GO" id="GO:0016740">
    <property type="term" value="F:transferase activity"/>
    <property type="evidence" value="ECO:0007669"/>
    <property type="project" value="UniProtKB-KW"/>
</dbReference>
<accession>A0ABU3I9Z9</accession>
<sequence>MRAFDVVTSSAALVLLSPVFAAVSVAIKLDSAGPVFFRQRRVGLGGRPFRIHKFRTMTDEVPRVNISATGDPRVTRVGRVLRKTKLDELPQLIDVVRGEMALVGPRPEVPEYVQHWPAKWRSLILSVRPGITDPASIRYRNEADELARADDPERYYIEVILPQKTRLYAKYVRERSTLGDLKIIAQTLRAVLRD</sequence>
<dbReference type="RefSeq" id="WP_313272562.1">
    <property type="nucleotide sequence ID" value="NZ_JASXSX010000001.1"/>
</dbReference>
<organism evidence="3 4">
    <name type="scientific">Gleimia hominis</name>
    <dbReference type="NCBI Taxonomy" id="595468"/>
    <lineage>
        <taxon>Bacteria</taxon>
        <taxon>Bacillati</taxon>
        <taxon>Actinomycetota</taxon>
        <taxon>Actinomycetes</taxon>
        <taxon>Actinomycetales</taxon>
        <taxon>Actinomycetaceae</taxon>
        <taxon>Gleimia</taxon>
    </lineage>
</organism>